<organism evidence="1 2">
    <name type="scientific">Daejeonella lutea</name>
    <dbReference type="NCBI Taxonomy" id="572036"/>
    <lineage>
        <taxon>Bacteria</taxon>
        <taxon>Pseudomonadati</taxon>
        <taxon>Bacteroidota</taxon>
        <taxon>Sphingobacteriia</taxon>
        <taxon>Sphingobacteriales</taxon>
        <taxon>Sphingobacteriaceae</taxon>
        <taxon>Daejeonella</taxon>
    </lineage>
</organism>
<evidence type="ECO:0000313" key="2">
    <source>
        <dbReference type="Proteomes" id="UP000189981"/>
    </source>
</evidence>
<dbReference type="RefSeq" id="WP_079701235.1">
    <property type="nucleotide sequence ID" value="NZ_FUYR01000001.1"/>
</dbReference>
<sequence length="236" mass="27144">MAETTPYDQILKLLEDKARLKQQIFRTTSDVFSRFKTELETIGTRMRSDFKDKDATVDISYSDKGDFEAQLKFSGDVLVISMHSNVFSFPPEHAVNQLAYVKANPTRKYCGIIHIHNFLADSLKYNRSSDMGYLLGRIFINEEEHFFVDGQSQLGFLFNSFGKGKIKQSQIIEILQLAIVYCMDFDLLTPPFETVRQITLQEKQFMGANSGYPTGKRMGYKFRTELDPTVIPNNKK</sequence>
<evidence type="ECO:0000313" key="1">
    <source>
        <dbReference type="EMBL" id="SKB33772.1"/>
    </source>
</evidence>
<name>A0A1T5AFH2_9SPHI</name>
<dbReference type="STRING" id="572036.SAMN05661099_0676"/>
<reference evidence="2" key="1">
    <citation type="submission" date="2017-02" db="EMBL/GenBank/DDBJ databases">
        <authorList>
            <person name="Varghese N."/>
            <person name="Submissions S."/>
        </authorList>
    </citation>
    <scope>NUCLEOTIDE SEQUENCE [LARGE SCALE GENOMIC DNA]</scope>
    <source>
        <strain evidence="2">DSM 22385</strain>
    </source>
</reference>
<dbReference type="EMBL" id="FUYR01000001">
    <property type="protein sequence ID" value="SKB33772.1"/>
    <property type="molecule type" value="Genomic_DNA"/>
</dbReference>
<accession>A0A1T5AFH2</accession>
<dbReference type="OrthoDB" id="1003648at2"/>
<proteinExistence type="predicted"/>
<keyword evidence="2" id="KW-1185">Reference proteome</keyword>
<dbReference type="AlphaFoldDB" id="A0A1T5AFH2"/>
<protein>
    <submittedName>
        <fullName evidence="1">Uncharacterized protein</fullName>
    </submittedName>
</protein>
<dbReference type="Proteomes" id="UP000189981">
    <property type="component" value="Unassembled WGS sequence"/>
</dbReference>
<gene>
    <name evidence="1" type="ORF">SAMN05661099_0676</name>
</gene>